<protein>
    <submittedName>
        <fullName evidence="1">Uncharacterized protein</fullName>
    </submittedName>
</protein>
<dbReference type="AlphaFoldDB" id="A0AAV9IU40"/>
<comment type="caution">
    <text evidence="1">The sequence shown here is derived from an EMBL/GenBank/DDBJ whole genome shotgun (WGS) entry which is preliminary data.</text>
</comment>
<evidence type="ECO:0000313" key="2">
    <source>
        <dbReference type="Proteomes" id="UP001301350"/>
    </source>
</evidence>
<dbReference type="EMBL" id="JANCYW010000005">
    <property type="protein sequence ID" value="KAK4535669.1"/>
    <property type="molecule type" value="Genomic_DNA"/>
</dbReference>
<sequence length="87" mass="10319">MPESPPPTRHWEGTKVAEVVARVQDSLNRALPGRSLWTRWADWYYNTYFRTNRITPLYHLMILVGVTGYALEYPHLRHKVQHEKDAE</sequence>
<keyword evidence="2" id="KW-1185">Reference proteome</keyword>
<proteinExistence type="predicted"/>
<dbReference type="Proteomes" id="UP001301350">
    <property type="component" value="Unassembled WGS sequence"/>
</dbReference>
<accession>A0AAV9IU40</accession>
<reference evidence="1 2" key="1">
    <citation type="submission" date="2022-07" db="EMBL/GenBank/DDBJ databases">
        <title>Genome-wide signatures of adaptation to extreme environments.</title>
        <authorList>
            <person name="Cho C.H."/>
            <person name="Yoon H.S."/>
        </authorList>
    </citation>
    <scope>NUCLEOTIDE SEQUENCE [LARGE SCALE GENOMIC DNA]</scope>
    <source>
        <strain evidence="1 2">DBV 063 E5</strain>
    </source>
</reference>
<evidence type="ECO:0000313" key="1">
    <source>
        <dbReference type="EMBL" id="KAK4535669.1"/>
    </source>
</evidence>
<name>A0AAV9IU40_CYACA</name>
<organism evidence="1 2">
    <name type="scientific">Cyanidium caldarium</name>
    <name type="common">Red alga</name>
    <dbReference type="NCBI Taxonomy" id="2771"/>
    <lineage>
        <taxon>Eukaryota</taxon>
        <taxon>Rhodophyta</taxon>
        <taxon>Bangiophyceae</taxon>
        <taxon>Cyanidiales</taxon>
        <taxon>Cyanidiaceae</taxon>
        <taxon>Cyanidium</taxon>
    </lineage>
</organism>
<gene>
    <name evidence="1" type="ORF">CDCA_CDCA05G1694</name>
</gene>